<dbReference type="AlphaFoldDB" id="A0A0F9AZ29"/>
<evidence type="ECO:0000313" key="1">
    <source>
        <dbReference type="EMBL" id="KKK83644.1"/>
    </source>
</evidence>
<dbReference type="SUPFAM" id="SSF49899">
    <property type="entry name" value="Concanavalin A-like lectins/glucanases"/>
    <property type="match status" value="1"/>
</dbReference>
<reference evidence="1" key="1">
    <citation type="journal article" date="2015" name="Nature">
        <title>Complex archaea that bridge the gap between prokaryotes and eukaryotes.</title>
        <authorList>
            <person name="Spang A."/>
            <person name="Saw J.H."/>
            <person name="Jorgensen S.L."/>
            <person name="Zaremba-Niedzwiedzka K."/>
            <person name="Martijn J."/>
            <person name="Lind A.E."/>
            <person name="van Eijk R."/>
            <person name="Schleper C."/>
            <person name="Guy L."/>
            <person name="Ettema T.J."/>
        </authorList>
    </citation>
    <scope>NUCLEOTIDE SEQUENCE</scope>
</reference>
<feature type="non-terminal residue" evidence="1">
    <location>
        <position position="1"/>
    </location>
</feature>
<protein>
    <submittedName>
        <fullName evidence="1">Uncharacterized protein</fullName>
    </submittedName>
</protein>
<dbReference type="InterPro" id="IPR013320">
    <property type="entry name" value="ConA-like_dom_sf"/>
</dbReference>
<dbReference type="EMBL" id="LAZR01052126">
    <property type="protein sequence ID" value="KKK83644.1"/>
    <property type="molecule type" value="Genomic_DNA"/>
</dbReference>
<comment type="caution">
    <text evidence="1">The sequence shown here is derived from an EMBL/GenBank/DDBJ whole genome shotgun (WGS) entry which is preliminary data.</text>
</comment>
<sequence>KYANGLIDNVAFFNVELTPAEAKCLYNNGHGTEIPSEWDISRRMQSRIRR</sequence>
<gene>
    <name evidence="1" type="ORF">LCGC14_2791330</name>
</gene>
<accession>A0A0F9AZ29</accession>
<proteinExistence type="predicted"/>
<name>A0A0F9AZ29_9ZZZZ</name>
<organism evidence="1">
    <name type="scientific">marine sediment metagenome</name>
    <dbReference type="NCBI Taxonomy" id="412755"/>
    <lineage>
        <taxon>unclassified sequences</taxon>
        <taxon>metagenomes</taxon>
        <taxon>ecological metagenomes</taxon>
    </lineage>
</organism>